<evidence type="ECO:0000256" key="2">
    <source>
        <dbReference type="SAM" id="SignalP"/>
    </source>
</evidence>
<organism evidence="3 4">
    <name type="scientific">Loktanella gaetbuli</name>
    <dbReference type="NCBI Taxonomy" id="2881335"/>
    <lineage>
        <taxon>Bacteria</taxon>
        <taxon>Pseudomonadati</taxon>
        <taxon>Pseudomonadota</taxon>
        <taxon>Alphaproteobacteria</taxon>
        <taxon>Rhodobacterales</taxon>
        <taxon>Roseobacteraceae</taxon>
        <taxon>Loktanella</taxon>
    </lineage>
</organism>
<keyword evidence="2" id="KW-0732">Signal</keyword>
<accession>A0ABS8BY24</accession>
<dbReference type="RefSeq" id="WP_226749074.1">
    <property type="nucleotide sequence ID" value="NZ_JAJATZ010000009.1"/>
</dbReference>
<evidence type="ECO:0000256" key="1">
    <source>
        <dbReference type="SAM" id="MobiDB-lite"/>
    </source>
</evidence>
<evidence type="ECO:0008006" key="5">
    <source>
        <dbReference type="Google" id="ProtNLM"/>
    </source>
</evidence>
<feature type="compositionally biased region" description="Pro residues" evidence="1">
    <location>
        <begin position="297"/>
        <end position="311"/>
    </location>
</feature>
<name>A0ABS8BY24_9RHOB</name>
<gene>
    <name evidence="3" type="ORF">LGQ03_15185</name>
</gene>
<feature type="region of interest" description="Disordered" evidence="1">
    <location>
        <begin position="234"/>
        <end position="318"/>
    </location>
</feature>
<dbReference type="PANTHER" id="PTHR48148">
    <property type="entry name" value="KERATINOCYTE PROLINE-RICH PROTEIN"/>
    <property type="match status" value="1"/>
</dbReference>
<feature type="chain" id="PRO_5046938373" description="Caspase domain-containing protein" evidence="2">
    <location>
        <begin position="21"/>
        <end position="1041"/>
    </location>
</feature>
<comment type="caution">
    <text evidence="3">The sequence shown here is derived from an EMBL/GenBank/DDBJ whole genome shotgun (WGS) entry which is preliminary data.</text>
</comment>
<feature type="compositionally biased region" description="Low complexity" evidence="1">
    <location>
        <begin position="270"/>
        <end position="296"/>
    </location>
</feature>
<dbReference type="Proteomes" id="UP001138961">
    <property type="component" value="Unassembled WGS sequence"/>
</dbReference>
<feature type="compositionally biased region" description="Pro residues" evidence="1">
    <location>
        <begin position="977"/>
        <end position="992"/>
    </location>
</feature>
<dbReference type="EMBL" id="JAJATZ010000009">
    <property type="protein sequence ID" value="MCB5200584.1"/>
    <property type="molecule type" value="Genomic_DNA"/>
</dbReference>
<sequence length="1041" mass="108124">MIRLVTIGAFCVGLSLPALAVAQQSDVPLSALALVFDENGMTSDAIPNADVAIDGFVSTAIEWGIPRDRRRFLLNPAQTTVEDALIALAETAAPDERVLVYIHGAAFSLVGADDVRILTAGTRFDGQLAARLALRRLERGSLPVARMQEDLLAFGFDQAQVIVAACATDPVEADLRAALDDQIAEVSCPDTITHDGIVFADPVMMDFGIWETLAARDPANLFDDADTLPALFRQAGDPVSDTPPAPTAEDPPATTDIADEPDTTPPPAPEEALAANDAPAQTDPEPVVAAELAPEAVPEPAPEATPEPAPEPETAEPAPLPVIAGVRETDGDAWRVVWAGLQDAPDCQGLVDFQVQFPQTPVSLMFLPGMITQHCPDGPVPPTPGLTAAPQTAPEPESASDDPATVTADTVVATDEPAPSDVLPVAERAAEAWQVAWDALQGTTDCTGYRVFMRDHADSLMALLGAPGAIARYCTDEDLAIPLPPRSALPDAPPAEDPAVALLPPEPEATDAADDAAAPTVTDLRDDLRAISLIIDSFDAPSLPDRSFDAGRRAFDRFVAQMGGDPAAITTAVDTADFAQVLQTDPDAAPVTEVLVYLAGQMAVTAGDNRLWMLPADFDFDTPQRRALPPGDFRDTAFDVTAALSDLSEATGARVLAMIEDCRPPAKPDVPGNIDLWPYIADDSGCARVSGAANVIVFNGQDQSLPDTETGAMLDVLTGIVQDAPDLSLRFVRDRVMVALPDIGNRAVADDLDLLAVASDATGVLDSCLRPVADGDTVTCVDFEGQPVTSPILAALSAPRPETAPPAPPADPESVLSPRDIAYAAAEGADTCAGWDGFLLAYPDLAEQGDAVARRDRACLLARARAASDLCTVSEDEELTLTRDGTRALQDALLENACWPGVIDGLWGQRTATALDQFVTEALGGATLAGWAGDGRPGCTTLFALQDFDSDAGACTLTCPAGFEISGDTCAPVQVAAPPPAPRPAAPTPSAPRPAAAAPRAQPAPAPAPAPVARQPAPAPAPAPAQPCVGFNCPGAGVGTF</sequence>
<protein>
    <recommendedName>
        <fullName evidence="5">Caspase domain-containing protein</fullName>
    </recommendedName>
</protein>
<feature type="compositionally biased region" description="Low complexity" evidence="1">
    <location>
        <begin position="247"/>
        <end position="256"/>
    </location>
</feature>
<feature type="signal peptide" evidence="2">
    <location>
        <begin position="1"/>
        <end position="20"/>
    </location>
</feature>
<feature type="region of interest" description="Disordered" evidence="1">
    <location>
        <begin position="974"/>
        <end position="1024"/>
    </location>
</feature>
<reference evidence="3" key="1">
    <citation type="submission" date="2021-10" db="EMBL/GenBank/DDBJ databases">
        <title>Loktanella gaetbuli sp. nov., isolated from a tidal flat.</title>
        <authorList>
            <person name="Park S."/>
            <person name="Yoon J.-H."/>
        </authorList>
    </citation>
    <scope>NUCLEOTIDE SEQUENCE</scope>
    <source>
        <strain evidence="3">TSTF-M6</strain>
    </source>
</reference>
<feature type="compositionally biased region" description="Pro residues" evidence="1">
    <location>
        <begin position="484"/>
        <end position="496"/>
    </location>
</feature>
<proteinExistence type="predicted"/>
<dbReference type="PANTHER" id="PTHR48148:SF3">
    <property type="entry name" value="KERATINOCYTE PROLINE-RICH PROTEIN"/>
    <property type="match status" value="1"/>
</dbReference>
<evidence type="ECO:0000313" key="3">
    <source>
        <dbReference type="EMBL" id="MCB5200584.1"/>
    </source>
</evidence>
<feature type="region of interest" description="Disordered" evidence="1">
    <location>
        <begin position="380"/>
        <end position="405"/>
    </location>
</feature>
<feature type="region of interest" description="Disordered" evidence="1">
    <location>
        <begin position="484"/>
        <end position="516"/>
    </location>
</feature>
<evidence type="ECO:0000313" key="4">
    <source>
        <dbReference type="Proteomes" id="UP001138961"/>
    </source>
</evidence>
<keyword evidence="4" id="KW-1185">Reference proteome</keyword>